<accession>S2W0W8</accession>
<evidence type="ECO:0008006" key="3">
    <source>
        <dbReference type="Google" id="ProtNLM"/>
    </source>
</evidence>
<sequence length="129" mass="14402">MVEMSRKTFTITAERTPTGWWTLVCDGVGVSQVRRLTQAAEDMREPIAYVTGLDADSFDICVVPKLPNAFTEKYEAAKKYKEDADKANEKAMLASQQAAKSLKDQGFTLREIGQVMDISYQRAGQLISM</sequence>
<gene>
    <name evidence="1" type="ORF">HMPREF9306_01577</name>
</gene>
<organism evidence="1 2">
    <name type="scientific">Propionimicrobium lymphophilum ACS-093-V-SCH5</name>
    <dbReference type="NCBI Taxonomy" id="883161"/>
    <lineage>
        <taxon>Bacteria</taxon>
        <taxon>Bacillati</taxon>
        <taxon>Actinomycetota</taxon>
        <taxon>Actinomycetes</taxon>
        <taxon>Propionibacteriales</taxon>
        <taxon>Propionibacteriaceae</taxon>
        <taxon>Propionimicrobium</taxon>
    </lineage>
</organism>
<name>S2W0W8_9ACTN</name>
<dbReference type="HOGENOM" id="CLU_127098_0_0_11"/>
<evidence type="ECO:0000313" key="1">
    <source>
        <dbReference type="EMBL" id="EPD32015.1"/>
    </source>
</evidence>
<proteinExistence type="predicted"/>
<evidence type="ECO:0000313" key="2">
    <source>
        <dbReference type="Proteomes" id="UP000014417"/>
    </source>
</evidence>
<dbReference type="Proteomes" id="UP000014417">
    <property type="component" value="Unassembled WGS sequence"/>
</dbReference>
<keyword evidence="2" id="KW-1185">Reference proteome</keyword>
<dbReference type="AlphaFoldDB" id="S2W0W8"/>
<comment type="caution">
    <text evidence="1">The sequence shown here is derived from an EMBL/GenBank/DDBJ whole genome shotgun (WGS) entry which is preliminary data.</text>
</comment>
<protein>
    <recommendedName>
        <fullName evidence="3">RNA polymerase sigma-70 region 4 domain-containing protein</fullName>
    </recommendedName>
</protein>
<dbReference type="EMBL" id="AGZR01000009">
    <property type="protein sequence ID" value="EPD32015.1"/>
    <property type="molecule type" value="Genomic_DNA"/>
</dbReference>
<dbReference type="STRING" id="883161.HMPREF9306_01577"/>
<reference evidence="1 2" key="1">
    <citation type="submission" date="2013-04" db="EMBL/GenBank/DDBJ databases">
        <title>The Genome Sequence of Propionimicrobium lymphophilum ACS-093-V-SCH5.</title>
        <authorList>
            <consortium name="The Broad Institute Genomics Platform"/>
            <person name="Earl A."/>
            <person name="Ward D."/>
            <person name="Feldgarden M."/>
            <person name="Gevers D."/>
            <person name="Saerens B."/>
            <person name="Vaneechoutte M."/>
            <person name="Walker B."/>
            <person name="Young S."/>
            <person name="Zeng Q."/>
            <person name="Gargeya S."/>
            <person name="Fitzgerald M."/>
            <person name="Haas B."/>
            <person name="Abouelleil A."/>
            <person name="Allen A.W."/>
            <person name="Alvarado L."/>
            <person name="Arachchi H.M."/>
            <person name="Berlin A.M."/>
            <person name="Chapman S.B."/>
            <person name="Gainer-Dewar J."/>
            <person name="Goldberg J."/>
            <person name="Griggs A."/>
            <person name="Gujja S."/>
            <person name="Hansen M."/>
            <person name="Howarth C."/>
            <person name="Imamovic A."/>
            <person name="Ireland A."/>
            <person name="Larimer J."/>
            <person name="McCowan C."/>
            <person name="Murphy C."/>
            <person name="Pearson M."/>
            <person name="Poon T.W."/>
            <person name="Priest M."/>
            <person name="Roberts A."/>
            <person name="Saif S."/>
            <person name="Shea T."/>
            <person name="Sisk P."/>
            <person name="Sykes S."/>
            <person name="Wortman J."/>
            <person name="Nusbaum C."/>
            <person name="Birren B."/>
        </authorList>
    </citation>
    <scope>NUCLEOTIDE SEQUENCE [LARGE SCALE GENOMIC DNA]</scope>
    <source>
        <strain evidence="1 2">ACS-093-V-SCH5</strain>
    </source>
</reference>